<dbReference type="InterPro" id="IPR015797">
    <property type="entry name" value="NUDIX_hydrolase-like_dom_sf"/>
</dbReference>
<comment type="subcellular location">
    <subcellularLocation>
        <location evidence="1">Mitochondrion</location>
    </subcellularLocation>
</comment>
<evidence type="ECO:0000256" key="9">
    <source>
        <dbReference type="SAM" id="MobiDB-lite"/>
    </source>
</evidence>
<dbReference type="InterPro" id="IPR021757">
    <property type="entry name" value="Ribosomal_mL46_N"/>
</dbReference>
<dbReference type="GO" id="GO:1990432">
    <property type="term" value="P:siRNA 3'-end processing"/>
    <property type="evidence" value="ECO:0007669"/>
    <property type="project" value="TreeGrafter"/>
</dbReference>
<keyword evidence="12" id="KW-1185">Reference proteome</keyword>
<dbReference type="CDD" id="cd04661">
    <property type="entry name" value="NUDIX_MRP_L46"/>
    <property type="match status" value="1"/>
</dbReference>
<dbReference type="Proteomes" id="UP000019804">
    <property type="component" value="Unassembled WGS sequence"/>
</dbReference>
<dbReference type="GO" id="GO:1990431">
    <property type="term" value="P:priRNA 3'-end processing"/>
    <property type="evidence" value="ECO:0007669"/>
    <property type="project" value="TreeGrafter"/>
</dbReference>
<dbReference type="InterPro" id="IPR051181">
    <property type="entry name" value="CAF1_poly(A)_ribonucleases"/>
</dbReference>
<keyword evidence="7" id="KW-0687">Ribonucleoprotein</keyword>
<dbReference type="AlphaFoldDB" id="A0A017SIC2"/>
<proteinExistence type="inferred from homology"/>
<dbReference type="GO" id="GO:0000289">
    <property type="term" value="P:nuclear-transcribed mRNA poly(A) tail shortening"/>
    <property type="evidence" value="ECO:0007669"/>
    <property type="project" value="TreeGrafter"/>
</dbReference>
<dbReference type="Gene3D" id="3.90.79.10">
    <property type="entry name" value="Nucleoside Triphosphate Pyrophosphohydrolase"/>
    <property type="match status" value="1"/>
</dbReference>
<dbReference type="Gene3D" id="3.30.420.10">
    <property type="entry name" value="Ribonuclease H-like superfamily/Ribonuclease H"/>
    <property type="match status" value="2"/>
</dbReference>
<feature type="domain" description="Large ribosomal subunit protein mL46 N-terminal" evidence="10">
    <location>
        <begin position="571"/>
        <end position="702"/>
    </location>
</feature>
<dbReference type="InterPro" id="IPR036397">
    <property type="entry name" value="RNaseH_sf"/>
</dbReference>
<dbReference type="InterPro" id="IPR012337">
    <property type="entry name" value="RNaseH-like_sf"/>
</dbReference>
<dbReference type="GO" id="GO:0005743">
    <property type="term" value="C:mitochondrial inner membrane"/>
    <property type="evidence" value="ECO:0007669"/>
    <property type="project" value="UniProtKB-ARBA"/>
</dbReference>
<dbReference type="GO" id="GO:0000175">
    <property type="term" value="F:3'-5'-RNA exonuclease activity"/>
    <property type="evidence" value="ECO:0007669"/>
    <property type="project" value="TreeGrafter"/>
</dbReference>
<feature type="region of interest" description="Disordered" evidence="9">
    <location>
        <begin position="675"/>
        <end position="708"/>
    </location>
</feature>
<keyword evidence="5" id="KW-0689">Ribosomal protein</keyword>
<dbReference type="InterPro" id="IPR006941">
    <property type="entry name" value="RNase_CAF1"/>
</dbReference>
<evidence type="ECO:0000256" key="6">
    <source>
        <dbReference type="ARBA" id="ARBA00023128"/>
    </source>
</evidence>
<dbReference type="GO" id="GO:0005634">
    <property type="term" value="C:nucleus"/>
    <property type="evidence" value="ECO:0007669"/>
    <property type="project" value="TreeGrafter"/>
</dbReference>
<dbReference type="Pfam" id="PF04857">
    <property type="entry name" value="CAF1"/>
    <property type="match status" value="1"/>
</dbReference>
<comment type="similarity">
    <text evidence="2">Belongs to the CAF1 family.</text>
</comment>
<keyword evidence="6" id="KW-0496">Mitochondrion</keyword>
<comment type="similarity">
    <text evidence="3">Belongs to the mitochondrion-specific ribosomal protein mL46 family.</text>
</comment>
<dbReference type="PANTHER" id="PTHR15092:SF22">
    <property type="entry name" value="POLY(A)-SPECIFIC RIBONUCLEASE PNLDC1"/>
    <property type="match status" value="1"/>
</dbReference>
<dbReference type="STRING" id="1388766.A0A017SIC2"/>
<protein>
    <recommendedName>
        <fullName evidence="8">Large ribosomal subunit protein mL46</fullName>
    </recommendedName>
</protein>
<organism evidence="11 12">
    <name type="scientific">Aspergillus ruber (strain CBS 135680)</name>
    <dbReference type="NCBI Taxonomy" id="1388766"/>
    <lineage>
        <taxon>Eukaryota</taxon>
        <taxon>Fungi</taxon>
        <taxon>Dikarya</taxon>
        <taxon>Ascomycota</taxon>
        <taxon>Pezizomycotina</taxon>
        <taxon>Eurotiomycetes</taxon>
        <taxon>Eurotiomycetidae</taxon>
        <taxon>Eurotiales</taxon>
        <taxon>Aspergillaceae</taxon>
        <taxon>Aspergillus</taxon>
        <taxon>Aspergillus subgen. Aspergillus</taxon>
    </lineage>
</organism>
<evidence type="ECO:0000256" key="7">
    <source>
        <dbReference type="ARBA" id="ARBA00023274"/>
    </source>
</evidence>
<evidence type="ECO:0000256" key="3">
    <source>
        <dbReference type="ARBA" id="ARBA00009070"/>
    </source>
</evidence>
<evidence type="ECO:0000256" key="5">
    <source>
        <dbReference type="ARBA" id="ARBA00022980"/>
    </source>
</evidence>
<dbReference type="EMBL" id="KK088418">
    <property type="protein sequence ID" value="EYE96496.1"/>
    <property type="molecule type" value="Genomic_DNA"/>
</dbReference>
<evidence type="ECO:0000256" key="1">
    <source>
        <dbReference type="ARBA" id="ARBA00004173"/>
    </source>
</evidence>
<reference evidence="12" key="1">
    <citation type="journal article" date="2014" name="Nat. Commun.">
        <title>Genomic adaptations of the halophilic Dead Sea filamentous fungus Eurotium rubrum.</title>
        <authorList>
            <person name="Kis-Papo T."/>
            <person name="Weig A.R."/>
            <person name="Riley R."/>
            <person name="Persoh D."/>
            <person name="Salamov A."/>
            <person name="Sun H."/>
            <person name="Lipzen A."/>
            <person name="Wasser S.P."/>
            <person name="Rambold G."/>
            <person name="Grigoriev I.V."/>
            <person name="Nevo E."/>
        </authorList>
    </citation>
    <scope>NUCLEOTIDE SEQUENCE [LARGE SCALE GENOMIC DNA]</scope>
    <source>
        <strain evidence="12">CBS 135680</strain>
    </source>
</reference>
<evidence type="ECO:0000256" key="2">
    <source>
        <dbReference type="ARBA" id="ARBA00008372"/>
    </source>
</evidence>
<name>A0A017SIC2_ASPRC</name>
<dbReference type="OrthoDB" id="414075at2759"/>
<sequence>MDVTAENFAYHLPRILDDLAHCCFVSLDFEFSGISYGITSKRTAQGPQSLQDRYSEVKNAADKFRILQIGFTICLEDATTGLYTLKPYNMYLSPAIDHRLEVERNITFQSSAADFLLENNFSMDAYFKNGVKYLSRDEEKEATTRATERRDRQVVRRLEIDVKEEDHESLEFLEAVRKLVNDWLALGDGRDGYLNIPPPTRMNDPKPRGFFPTTLNRFQKRLIHQLIETEYPFLVTVGKPAFVQILEFDEAREKAVREQRMRYQEERMMKQTGFRWIAEALAGNGLSNLDPGCFMGVMANSPAGAGLSLKEFANKLKQRLRTHRPVIVGHNLFTDLIYFYRCFFGPLPDRVEDFQAAAHEMFPVLMDTKYMATHDCGSINPISSLAEINDSLLKTSIPRMTVHPQHSKYHDQKVDHEAGYDSLLTAQIFVKLSAQLRHGGTSRYLGIAPLTPQPAESRESTNLRTRFGLLQCEETADTFSNSIPAATNPKTRKMVNNGELIPRLDAEFWKTYGNRLRVFGPSVVDSRVCRSCQQTLVRRDYTSAAATPLEPTSSTTNSSPVHPVVPASHIINAGVLLSRPPQITRDLTPFEKSYFFYQKRLNERLALPFTKYFYFKPGTPADEDWKRRVRERQTPARDIGKYNAYSKDAWNDELLVGSKEAEPEYMVEALVKDAEETANATSQDTSKKEEIPRPFPRVTEADTKGDQQSLNRLLQRTLYLLVQHKDGYWKLPSSPVEAGEDLRAAAQRTLAQSAGVNMNTWMVGYHPVGHHVYNARQPKPDQTGRTILGEKTFFMKGRIMTGQANLSGNVQNLKDFKWVAKDEIPKFVLRDYWSNIRDMLAER</sequence>
<dbReference type="RefSeq" id="XP_040640184.1">
    <property type="nucleotide sequence ID" value="XM_040787130.1"/>
</dbReference>
<dbReference type="SUPFAM" id="SSF55811">
    <property type="entry name" value="Nudix"/>
    <property type="match status" value="1"/>
</dbReference>
<dbReference type="GO" id="GO:0003723">
    <property type="term" value="F:RNA binding"/>
    <property type="evidence" value="ECO:0007669"/>
    <property type="project" value="TreeGrafter"/>
</dbReference>
<dbReference type="HOGENOM" id="CLU_337690_0_0_1"/>
<accession>A0A017SIC2</accession>
<evidence type="ECO:0000256" key="8">
    <source>
        <dbReference type="ARBA" id="ARBA00035190"/>
    </source>
</evidence>
<evidence type="ECO:0000313" key="12">
    <source>
        <dbReference type="Proteomes" id="UP000019804"/>
    </source>
</evidence>
<keyword evidence="4" id="KW-0809">Transit peptide</keyword>
<dbReference type="GO" id="GO:1990904">
    <property type="term" value="C:ribonucleoprotein complex"/>
    <property type="evidence" value="ECO:0007669"/>
    <property type="project" value="UniProtKB-KW"/>
</dbReference>
<evidence type="ECO:0000256" key="4">
    <source>
        <dbReference type="ARBA" id="ARBA00022946"/>
    </source>
</evidence>
<evidence type="ECO:0000259" key="10">
    <source>
        <dbReference type="Pfam" id="PF11788"/>
    </source>
</evidence>
<dbReference type="GO" id="GO:0005840">
    <property type="term" value="C:ribosome"/>
    <property type="evidence" value="ECO:0007669"/>
    <property type="project" value="UniProtKB-KW"/>
</dbReference>
<gene>
    <name evidence="11" type="ORF">EURHEDRAFT_529918</name>
</gene>
<dbReference type="GeneID" id="63702254"/>
<dbReference type="FunFam" id="3.90.79.10:FF:000018">
    <property type="entry name" value="39S ribosomal protein L46, mitochondrial"/>
    <property type="match status" value="1"/>
</dbReference>
<dbReference type="Pfam" id="PF11788">
    <property type="entry name" value="MRP-L46"/>
    <property type="match status" value="1"/>
</dbReference>
<evidence type="ECO:0000313" key="11">
    <source>
        <dbReference type="EMBL" id="EYE96496.1"/>
    </source>
</evidence>
<dbReference type="InterPro" id="IPR033650">
    <property type="entry name" value="Ribosomal_mL46_NUDIX"/>
</dbReference>
<dbReference type="PANTHER" id="PTHR15092">
    <property type="entry name" value="POLY A -SPECIFIC RIBONUCLEASE/TARGET OF EGR1, MEMBER 1"/>
    <property type="match status" value="1"/>
</dbReference>
<dbReference type="SUPFAM" id="SSF53098">
    <property type="entry name" value="Ribonuclease H-like"/>
    <property type="match status" value="1"/>
</dbReference>